<name>A0ABX0AA71_9GAMM</name>
<feature type="signal peptide" evidence="2">
    <location>
        <begin position="1"/>
        <end position="19"/>
    </location>
</feature>
<evidence type="ECO:0000256" key="1">
    <source>
        <dbReference type="SAM" id="MobiDB-lite"/>
    </source>
</evidence>
<accession>A0ABX0AA71</accession>
<proteinExistence type="predicted"/>
<keyword evidence="2" id="KW-0732">Signal</keyword>
<comment type="caution">
    <text evidence="3">The sequence shown here is derived from an EMBL/GenBank/DDBJ whole genome shotgun (WGS) entry which is preliminary data.</text>
</comment>
<reference evidence="3 4" key="1">
    <citation type="submission" date="2018-07" db="EMBL/GenBank/DDBJ databases">
        <title>Whole genome Sequencing of Pseudoxanthomonas gei KCTC 32298 (T).</title>
        <authorList>
            <person name="Kumar S."/>
            <person name="Bansal K."/>
            <person name="Kaur A."/>
            <person name="Patil P."/>
            <person name="Sharma S."/>
            <person name="Patil P.B."/>
        </authorList>
    </citation>
    <scope>NUCLEOTIDE SEQUENCE [LARGE SCALE GENOMIC DNA]</scope>
    <source>
        <strain evidence="3 4">KCTC 32298</strain>
    </source>
</reference>
<dbReference type="RefSeq" id="WP_162348779.1">
    <property type="nucleotide sequence ID" value="NZ_QOVG01000003.1"/>
</dbReference>
<feature type="region of interest" description="Disordered" evidence="1">
    <location>
        <begin position="20"/>
        <end position="82"/>
    </location>
</feature>
<gene>
    <name evidence="3" type="ORF">DT603_06180</name>
</gene>
<organism evidence="3 4">
    <name type="scientific">Pseudoxanthomonas gei</name>
    <dbReference type="NCBI Taxonomy" id="1383030"/>
    <lineage>
        <taxon>Bacteria</taxon>
        <taxon>Pseudomonadati</taxon>
        <taxon>Pseudomonadota</taxon>
        <taxon>Gammaproteobacteria</taxon>
        <taxon>Lysobacterales</taxon>
        <taxon>Lysobacteraceae</taxon>
        <taxon>Pseudoxanthomonas</taxon>
    </lineage>
</organism>
<protein>
    <recommendedName>
        <fullName evidence="5">Secreted protein</fullName>
    </recommendedName>
</protein>
<keyword evidence="4" id="KW-1185">Reference proteome</keyword>
<evidence type="ECO:0000313" key="4">
    <source>
        <dbReference type="Proteomes" id="UP001429354"/>
    </source>
</evidence>
<dbReference type="Proteomes" id="UP001429354">
    <property type="component" value="Unassembled WGS sequence"/>
</dbReference>
<evidence type="ECO:0008006" key="5">
    <source>
        <dbReference type="Google" id="ProtNLM"/>
    </source>
</evidence>
<evidence type="ECO:0000313" key="3">
    <source>
        <dbReference type="EMBL" id="NDK38429.1"/>
    </source>
</evidence>
<dbReference type="EMBL" id="QOVG01000003">
    <property type="protein sequence ID" value="NDK38429.1"/>
    <property type="molecule type" value="Genomic_DNA"/>
</dbReference>
<evidence type="ECO:0000256" key="2">
    <source>
        <dbReference type="SAM" id="SignalP"/>
    </source>
</evidence>
<sequence>MLRPSLALLLLCASAHAMAQNGRDAPANPGACQETEIAARESAEPAANLHSKASATRSKYARPAASGTTVGGGGDDALPRARNARWHSFLPGMFR</sequence>
<feature type="chain" id="PRO_5047425311" description="Secreted protein" evidence="2">
    <location>
        <begin position="20"/>
        <end position="95"/>
    </location>
</feature>